<gene>
    <name evidence="1" type="ORF">KCX74_08790</name>
</gene>
<reference evidence="1" key="1">
    <citation type="submission" date="2021-04" db="EMBL/GenBank/DDBJ databases">
        <title>Isolation and polyphasic classification of algal microorganism.</title>
        <authorList>
            <person name="Wang S."/>
        </authorList>
    </citation>
    <scope>NUCLEOTIDE SEQUENCE</scope>
    <source>
        <strain evidence="1">720a</strain>
    </source>
</reference>
<evidence type="ECO:0000313" key="1">
    <source>
        <dbReference type="EMBL" id="MBR7796138.1"/>
    </source>
</evidence>
<organism evidence="1 2">
    <name type="scientific">Virgibacillus salarius</name>
    <dbReference type="NCBI Taxonomy" id="447199"/>
    <lineage>
        <taxon>Bacteria</taxon>
        <taxon>Bacillati</taxon>
        <taxon>Bacillota</taxon>
        <taxon>Bacilli</taxon>
        <taxon>Bacillales</taxon>
        <taxon>Bacillaceae</taxon>
        <taxon>Virgibacillus</taxon>
    </lineage>
</organism>
<dbReference type="InterPro" id="IPR027417">
    <property type="entry name" value="P-loop_NTPase"/>
</dbReference>
<keyword evidence="2" id="KW-1185">Reference proteome</keyword>
<dbReference type="Pfam" id="PF07931">
    <property type="entry name" value="CPT"/>
    <property type="match status" value="1"/>
</dbReference>
<proteinExistence type="predicted"/>
<evidence type="ECO:0000313" key="2">
    <source>
        <dbReference type="Proteomes" id="UP000675284"/>
    </source>
</evidence>
<accession>A0A941DXT8</accession>
<dbReference type="Gene3D" id="3.40.50.300">
    <property type="entry name" value="P-loop containing nucleotide triphosphate hydrolases"/>
    <property type="match status" value="1"/>
</dbReference>
<sequence>MVNLNGAPRSGKTSIAQAMQRKSPELWINIGMDTYINMTPEKILPGIGLRPGGERSDLEPMIKKCISLCTYRLQYIVKLE</sequence>
<name>A0A941DXT8_9BACI</name>
<dbReference type="Proteomes" id="UP000675284">
    <property type="component" value="Unassembled WGS sequence"/>
</dbReference>
<dbReference type="EMBL" id="JAGSOT010000022">
    <property type="protein sequence ID" value="MBR7796138.1"/>
    <property type="molecule type" value="Genomic_DNA"/>
</dbReference>
<protein>
    <submittedName>
        <fullName evidence="1">Uncharacterized protein</fullName>
    </submittedName>
</protein>
<dbReference type="AlphaFoldDB" id="A0A941DXT8"/>
<comment type="caution">
    <text evidence="1">The sequence shown here is derived from an EMBL/GenBank/DDBJ whole genome shotgun (WGS) entry which is preliminary data.</text>
</comment>
<dbReference type="RefSeq" id="WP_205389765.1">
    <property type="nucleotide sequence ID" value="NZ_BAAACY010000017.1"/>
</dbReference>